<evidence type="ECO:0000313" key="2">
    <source>
        <dbReference type="EMBL" id="GCE31220.1"/>
    </source>
</evidence>
<reference evidence="3" key="1">
    <citation type="submission" date="2018-12" db="EMBL/GenBank/DDBJ databases">
        <title>Tengunoibacter tsumagoiensis gen. nov., sp. nov., Dictyobacter kobayashii sp. nov., D. alpinus sp. nov., and D. joshuensis sp. nov. and description of Dictyobacteraceae fam. nov. within the order Ktedonobacterales isolated from Tengu-no-mugimeshi.</title>
        <authorList>
            <person name="Wang C.M."/>
            <person name="Zheng Y."/>
            <person name="Sakai Y."/>
            <person name="Toyoda A."/>
            <person name="Minakuchi Y."/>
            <person name="Abe K."/>
            <person name="Yokota A."/>
            <person name="Yabe S."/>
        </authorList>
    </citation>
    <scope>NUCLEOTIDE SEQUENCE [LARGE SCALE GENOMIC DNA]</scope>
    <source>
        <strain evidence="3">Uno16</strain>
    </source>
</reference>
<name>A0A402BIQ4_9CHLR</name>
<feature type="transmembrane region" description="Helical" evidence="1">
    <location>
        <begin position="182"/>
        <end position="205"/>
    </location>
</feature>
<dbReference type="OrthoDB" id="156217at2"/>
<proteinExistence type="predicted"/>
<evidence type="ECO:0008006" key="4">
    <source>
        <dbReference type="Google" id="ProtNLM"/>
    </source>
</evidence>
<dbReference type="EMBL" id="BIFT01000002">
    <property type="protein sequence ID" value="GCE31220.1"/>
    <property type="molecule type" value="Genomic_DNA"/>
</dbReference>
<keyword evidence="1" id="KW-0472">Membrane</keyword>
<keyword evidence="3" id="KW-1185">Reference proteome</keyword>
<dbReference type="RefSeq" id="WP_126631207.1">
    <property type="nucleotide sequence ID" value="NZ_BIFT01000002.1"/>
</dbReference>
<feature type="transmembrane region" description="Helical" evidence="1">
    <location>
        <begin position="83"/>
        <end position="106"/>
    </location>
</feature>
<feature type="transmembrane region" description="Helical" evidence="1">
    <location>
        <begin position="126"/>
        <end position="147"/>
    </location>
</feature>
<comment type="caution">
    <text evidence="2">The sequence shown here is derived from an EMBL/GenBank/DDBJ whole genome shotgun (WGS) entry which is preliminary data.</text>
</comment>
<feature type="transmembrane region" description="Helical" evidence="1">
    <location>
        <begin position="154"/>
        <end position="176"/>
    </location>
</feature>
<feature type="transmembrane region" description="Helical" evidence="1">
    <location>
        <begin position="47"/>
        <end position="71"/>
    </location>
</feature>
<protein>
    <recommendedName>
        <fullName evidence="4">DUF4386 domain-containing protein</fullName>
    </recommendedName>
</protein>
<sequence>MSTRFFSILAALGCILGVVFLFISFSLNPAPPTDPAQLAAFGKQYHNAILVGSWLQAISPLLIIFFVLAILHLAKATTRFVGLATLLGASIFMVVDLLEVTFYLGAANAHNLTTALISLSFVNAVQHLYSIIAAPALIIPLGLVIIASPVLPRMLGYTAVIIGSLFAILGVVFLFTPVVDGVAALAILEAVEELWFPIAAITLLVRELMASRKATGQEQIVASV</sequence>
<evidence type="ECO:0000313" key="3">
    <source>
        <dbReference type="Proteomes" id="UP000287171"/>
    </source>
</evidence>
<dbReference type="AlphaFoldDB" id="A0A402BIQ4"/>
<organism evidence="2 3">
    <name type="scientific">Dictyobacter alpinus</name>
    <dbReference type="NCBI Taxonomy" id="2014873"/>
    <lineage>
        <taxon>Bacteria</taxon>
        <taxon>Bacillati</taxon>
        <taxon>Chloroflexota</taxon>
        <taxon>Ktedonobacteria</taxon>
        <taxon>Ktedonobacterales</taxon>
        <taxon>Dictyobacteraceae</taxon>
        <taxon>Dictyobacter</taxon>
    </lineage>
</organism>
<evidence type="ECO:0000256" key="1">
    <source>
        <dbReference type="SAM" id="Phobius"/>
    </source>
</evidence>
<keyword evidence="1" id="KW-1133">Transmembrane helix</keyword>
<keyword evidence="1" id="KW-0812">Transmembrane</keyword>
<dbReference type="Proteomes" id="UP000287171">
    <property type="component" value="Unassembled WGS sequence"/>
</dbReference>
<accession>A0A402BIQ4</accession>
<gene>
    <name evidence="2" type="ORF">KDA_67040</name>
</gene>
<feature type="transmembrane region" description="Helical" evidence="1">
    <location>
        <begin position="5"/>
        <end position="27"/>
    </location>
</feature>